<feature type="domain" description="Rhodopsin" evidence="7">
    <location>
        <begin position="29"/>
        <end position="269"/>
    </location>
</feature>
<evidence type="ECO:0000313" key="8">
    <source>
        <dbReference type="EMBL" id="KAG9228466.1"/>
    </source>
</evidence>
<dbReference type="Proteomes" id="UP000824998">
    <property type="component" value="Unassembled WGS sequence"/>
</dbReference>
<evidence type="ECO:0000256" key="1">
    <source>
        <dbReference type="ARBA" id="ARBA00004141"/>
    </source>
</evidence>
<reference evidence="8" key="1">
    <citation type="journal article" date="2021" name="IMA Fungus">
        <title>Genomic characterization of three marine fungi, including Emericellopsis atlantica sp. nov. with signatures of a generalist lifestyle and marine biomass degradation.</title>
        <authorList>
            <person name="Hagestad O.C."/>
            <person name="Hou L."/>
            <person name="Andersen J.H."/>
            <person name="Hansen E.H."/>
            <person name="Altermark B."/>
            <person name="Li C."/>
            <person name="Kuhnert E."/>
            <person name="Cox R.J."/>
            <person name="Crous P.W."/>
            <person name="Spatafora J.W."/>
            <person name="Lail K."/>
            <person name="Amirebrahimi M."/>
            <person name="Lipzen A."/>
            <person name="Pangilinan J."/>
            <person name="Andreopoulos W."/>
            <person name="Hayes R.D."/>
            <person name="Ng V."/>
            <person name="Grigoriev I.V."/>
            <person name="Jackson S.A."/>
            <person name="Sutton T.D.S."/>
            <person name="Dobson A.D.W."/>
            <person name="Rama T."/>
        </authorList>
    </citation>
    <scope>NUCLEOTIDE SEQUENCE</scope>
    <source>
        <strain evidence="8">TRa018bII</strain>
    </source>
</reference>
<dbReference type="EMBL" id="MU251934">
    <property type="protein sequence ID" value="KAG9228466.1"/>
    <property type="molecule type" value="Genomic_DNA"/>
</dbReference>
<dbReference type="PANTHER" id="PTHR33048:SF93">
    <property type="entry name" value="INTEGRAL MEMBRANE PROTEIN"/>
    <property type="match status" value="1"/>
</dbReference>
<dbReference type="AlphaFoldDB" id="A0A9P8C0U3"/>
<dbReference type="PANTHER" id="PTHR33048">
    <property type="entry name" value="PTH11-LIKE INTEGRAL MEMBRANE PROTEIN (AFU_ORTHOLOGUE AFUA_5G11245)"/>
    <property type="match status" value="1"/>
</dbReference>
<feature type="transmembrane region" description="Helical" evidence="6">
    <location>
        <begin position="244"/>
        <end position="264"/>
    </location>
</feature>
<dbReference type="InterPro" id="IPR052337">
    <property type="entry name" value="SAT4-like"/>
</dbReference>
<feature type="transmembrane region" description="Helical" evidence="6">
    <location>
        <begin position="170"/>
        <end position="193"/>
    </location>
</feature>
<name>A0A9P8C0U3_9HELO</name>
<feature type="transmembrane region" description="Helical" evidence="6">
    <location>
        <begin position="47"/>
        <end position="70"/>
    </location>
</feature>
<evidence type="ECO:0000256" key="4">
    <source>
        <dbReference type="ARBA" id="ARBA00023136"/>
    </source>
</evidence>
<keyword evidence="4 6" id="KW-0472">Membrane</keyword>
<sequence>MPQDIGGYGLTIIGVMWTETLLALLFVSMRLWTRVKIRNAAGWDDYLAVVSWFMLMPYTVACTFAVSDGFGSHAKDLSTEQFVLATRSEIIGQTFCIIGIATSKASVAVFLLRITVVAWHKWTLYFLMLSVSVICFCCALFDFVRCDPVEHVWNPKVEAHCWIGTEGFTALSVTVGVASTLADFVLATLPWFILWNLKMKQKDKILIASSMSLGFFAMICGIVRAIDLQGLTARSDYSYETVGLILWSSTELMVTILTATIPTLRPLYSKIRGYHSSNEAYEMRRNGGHRLKDAVPIALRPNAENIITTTTIGVKTETQSEEYTMQDGNDILCTDTVIVTYGQLGKPVEKRFKDNSWEGCSGDCV</sequence>
<feature type="transmembrane region" description="Helical" evidence="6">
    <location>
        <begin position="205"/>
        <end position="224"/>
    </location>
</feature>
<dbReference type="OrthoDB" id="5417887at2759"/>
<feature type="transmembrane region" description="Helical" evidence="6">
    <location>
        <begin position="90"/>
        <end position="112"/>
    </location>
</feature>
<keyword evidence="9" id="KW-1185">Reference proteome</keyword>
<comment type="similarity">
    <text evidence="5">Belongs to the SAT4 family.</text>
</comment>
<feature type="transmembrane region" description="Helical" evidence="6">
    <location>
        <begin position="124"/>
        <end position="144"/>
    </location>
</feature>
<organism evidence="8 9">
    <name type="scientific">Amylocarpus encephaloides</name>
    <dbReference type="NCBI Taxonomy" id="45428"/>
    <lineage>
        <taxon>Eukaryota</taxon>
        <taxon>Fungi</taxon>
        <taxon>Dikarya</taxon>
        <taxon>Ascomycota</taxon>
        <taxon>Pezizomycotina</taxon>
        <taxon>Leotiomycetes</taxon>
        <taxon>Helotiales</taxon>
        <taxon>Helotiales incertae sedis</taxon>
        <taxon>Amylocarpus</taxon>
    </lineage>
</organism>
<evidence type="ECO:0000256" key="2">
    <source>
        <dbReference type="ARBA" id="ARBA00022692"/>
    </source>
</evidence>
<feature type="transmembrane region" description="Helical" evidence="6">
    <location>
        <begin position="6"/>
        <end position="27"/>
    </location>
</feature>
<comment type="caution">
    <text evidence="8">The sequence shown here is derived from an EMBL/GenBank/DDBJ whole genome shotgun (WGS) entry which is preliminary data.</text>
</comment>
<dbReference type="GO" id="GO:0016020">
    <property type="term" value="C:membrane"/>
    <property type="evidence" value="ECO:0007669"/>
    <property type="project" value="UniProtKB-SubCell"/>
</dbReference>
<evidence type="ECO:0000259" key="7">
    <source>
        <dbReference type="Pfam" id="PF20684"/>
    </source>
</evidence>
<evidence type="ECO:0000256" key="3">
    <source>
        <dbReference type="ARBA" id="ARBA00022989"/>
    </source>
</evidence>
<protein>
    <recommendedName>
        <fullName evidence="7">Rhodopsin domain-containing protein</fullName>
    </recommendedName>
</protein>
<gene>
    <name evidence="8" type="ORF">BJ875DRAFT_435271</name>
</gene>
<evidence type="ECO:0000256" key="5">
    <source>
        <dbReference type="ARBA" id="ARBA00038359"/>
    </source>
</evidence>
<accession>A0A9P8C0U3</accession>
<comment type="subcellular location">
    <subcellularLocation>
        <location evidence="1">Membrane</location>
        <topology evidence="1">Multi-pass membrane protein</topology>
    </subcellularLocation>
</comment>
<evidence type="ECO:0000256" key="6">
    <source>
        <dbReference type="SAM" id="Phobius"/>
    </source>
</evidence>
<dbReference type="InterPro" id="IPR049326">
    <property type="entry name" value="Rhodopsin_dom_fungi"/>
</dbReference>
<dbReference type="Pfam" id="PF20684">
    <property type="entry name" value="Fung_rhodopsin"/>
    <property type="match status" value="1"/>
</dbReference>
<proteinExistence type="inferred from homology"/>
<keyword evidence="2 6" id="KW-0812">Transmembrane</keyword>
<evidence type="ECO:0000313" key="9">
    <source>
        <dbReference type="Proteomes" id="UP000824998"/>
    </source>
</evidence>
<keyword evidence="3 6" id="KW-1133">Transmembrane helix</keyword>